<evidence type="ECO:0000313" key="3">
    <source>
        <dbReference type="Proteomes" id="UP000789901"/>
    </source>
</evidence>
<comment type="caution">
    <text evidence="2">The sequence shown here is derived from an EMBL/GenBank/DDBJ whole genome shotgun (WGS) entry which is preliminary data.</text>
</comment>
<reference evidence="2 3" key="1">
    <citation type="submission" date="2021-06" db="EMBL/GenBank/DDBJ databases">
        <authorList>
            <person name="Kallberg Y."/>
            <person name="Tangrot J."/>
            <person name="Rosling A."/>
        </authorList>
    </citation>
    <scope>NUCLEOTIDE SEQUENCE [LARGE SCALE GENOMIC DNA]</scope>
    <source>
        <strain evidence="2 3">120-4 pot B 10/14</strain>
    </source>
</reference>
<feature type="compositionally biased region" description="Acidic residues" evidence="1">
    <location>
        <begin position="122"/>
        <end position="132"/>
    </location>
</feature>
<dbReference type="Proteomes" id="UP000789901">
    <property type="component" value="Unassembled WGS sequence"/>
</dbReference>
<proteinExistence type="predicted"/>
<protein>
    <submittedName>
        <fullName evidence="2">4480_t:CDS:1</fullName>
    </submittedName>
</protein>
<name>A0ABN7UVG4_GIGMA</name>
<keyword evidence="3" id="KW-1185">Reference proteome</keyword>
<evidence type="ECO:0000256" key="1">
    <source>
        <dbReference type="SAM" id="MobiDB-lite"/>
    </source>
</evidence>
<feature type="compositionally biased region" description="Acidic residues" evidence="1">
    <location>
        <begin position="103"/>
        <end position="114"/>
    </location>
</feature>
<sequence length="132" mass="14980">MNSKNGVEQVEPVVYLLPQKCSKSPAITKVADAYYNPIKPIKEVIYLGIDLPCIRALMNVDIVEGLKVIESIEDNASSEESYQKVVKMEKAVTIELNNLNLDEWDQENEEEVEDIPSRPEEILDEEVLEKSD</sequence>
<gene>
    <name evidence="2" type="ORF">GMARGA_LOCUS10900</name>
</gene>
<evidence type="ECO:0000313" key="2">
    <source>
        <dbReference type="EMBL" id="CAG8679964.1"/>
    </source>
</evidence>
<dbReference type="EMBL" id="CAJVQB010006226">
    <property type="protein sequence ID" value="CAG8679964.1"/>
    <property type="molecule type" value="Genomic_DNA"/>
</dbReference>
<accession>A0ABN7UVG4</accession>
<feature type="region of interest" description="Disordered" evidence="1">
    <location>
        <begin position="103"/>
        <end position="132"/>
    </location>
</feature>
<organism evidence="2 3">
    <name type="scientific">Gigaspora margarita</name>
    <dbReference type="NCBI Taxonomy" id="4874"/>
    <lineage>
        <taxon>Eukaryota</taxon>
        <taxon>Fungi</taxon>
        <taxon>Fungi incertae sedis</taxon>
        <taxon>Mucoromycota</taxon>
        <taxon>Glomeromycotina</taxon>
        <taxon>Glomeromycetes</taxon>
        <taxon>Diversisporales</taxon>
        <taxon>Gigasporaceae</taxon>
        <taxon>Gigaspora</taxon>
    </lineage>
</organism>